<sequence length="52" mass="6169">MAIHSCRVVEATKKHQKSQYLNVLNHETEKERKYVVFASNNIIQEHYDKPVN</sequence>
<evidence type="ECO:0000313" key="2">
    <source>
        <dbReference type="Proteomes" id="UP000005396"/>
    </source>
</evidence>
<protein>
    <submittedName>
        <fullName evidence="1">Uncharacterized protein</fullName>
    </submittedName>
</protein>
<name>A8RT51_ENTBW</name>
<organism evidence="1 2">
    <name type="scientific">Enterocloster bolteae (strain ATCC BAA-613 / DSM 15670 / CCUG 46953 / JCM 12243 / WAL 16351)</name>
    <name type="common">Clostridium bolteae</name>
    <dbReference type="NCBI Taxonomy" id="411902"/>
    <lineage>
        <taxon>Bacteria</taxon>
        <taxon>Bacillati</taxon>
        <taxon>Bacillota</taxon>
        <taxon>Clostridia</taxon>
        <taxon>Lachnospirales</taxon>
        <taxon>Lachnospiraceae</taxon>
        <taxon>Enterocloster</taxon>
    </lineage>
</organism>
<reference evidence="1 2" key="2">
    <citation type="submission" date="2007-09" db="EMBL/GenBank/DDBJ databases">
        <title>Draft genome sequence of Clostridium bolteae (ATCC BAA-613).</title>
        <authorList>
            <person name="Sudarsanam P."/>
            <person name="Ley R."/>
            <person name="Guruge J."/>
            <person name="Turnbaugh P.J."/>
            <person name="Mahowald M."/>
            <person name="Liep D."/>
            <person name="Gordon J."/>
        </authorList>
    </citation>
    <scope>NUCLEOTIDE SEQUENCE [LARGE SCALE GENOMIC DNA]</scope>
    <source>
        <strain evidence="2">ATCC BAA-613 / DSM 15670 / CCUG 46953 / JCM 12243 / WAL 16351</strain>
    </source>
</reference>
<evidence type="ECO:0000313" key="1">
    <source>
        <dbReference type="EMBL" id="EDP16113.1"/>
    </source>
</evidence>
<reference evidence="1 2" key="1">
    <citation type="submission" date="2007-08" db="EMBL/GenBank/DDBJ databases">
        <authorList>
            <person name="Fulton L."/>
            <person name="Clifton S."/>
            <person name="Fulton B."/>
            <person name="Xu J."/>
            <person name="Minx P."/>
            <person name="Pepin K.H."/>
            <person name="Johnson M."/>
            <person name="Thiruvilangam P."/>
            <person name="Bhonagiri V."/>
            <person name="Nash W.E."/>
            <person name="Mardis E.R."/>
            <person name="Wilson R.K."/>
        </authorList>
    </citation>
    <scope>NUCLEOTIDE SEQUENCE [LARGE SCALE GENOMIC DNA]</scope>
    <source>
        <strain evidence="2">ATCC BAA-613 / DSM 15670 / CCUG 46953 / JCM 12243 / WAL 16351</strain>
    </source>
</reference>
<accession>A8RT51</accession>
<dbReference type="EMBL" id="ABCC02000032">
    <property type="protein sequence ID" value="EDP16113.1"/>
    <property type="molecule type" value="Genomic_DNA"/>
</dbReference>
<dbReference type="Proteomes" id="UP000005396">
    <property type="component" value="Unassembled WGS sequence"/>
</dbReference>
<dbReference type="HOGENOM" id="CLU_3078345_0_0_9"/>
<dbReference type="AlphaFoldDB" id="A8RT51"/>
<dbReference type="PaxDb" id="411902-CLOBOL_03550"/>
<gene>
    <name evidence="1" type="ORF">CLOBOL_03550</name>
</gene>
<comment type="caution">
    <text evidence="1">The sequence shown here is derived from an EMBL/GenBank/DDBJ whole genome shotgun (WGS) entry which is preliminary data.</text>
</comment>
<proteinExistence type="predicted"/>